<comment type="function">
    <text evidence="16">NQR complex catalyzes the reduction of ubiquinone-1 to ubiquinol by two successive reactions, coupled with the transport of Na(+) ions from the cytoplasm to the periplasm. NqrA to NqrE are probably involved in the second step, the conversion of ubisemiquinone to ubiquinol.</text>
</comment>
<evidence type="ECO:0000256" key="2">
    <source>
        <dbReference type="ARBA" id="ARBA00022475"/>
    </source>
</evidence>
<keyword evidence="4 16" id="KW-0597">Phosphoprotein</keyword>
<keyword evidence="12 16" id="KW-0406">Ion transport</keyword>
<feature type="modified residue" description="FMN phosphoryl threonine" evidence="16">
    <location>
        <position position="226"/>
    </location>
</feature>
<evidence type="ECO:0000256" key="4">
    <source>
        <dbReference type="ARBA" id="ARBA00022553"/>
    </source>
</evidence>
<keyword evidence="13 16" id="KW-0830">Ubiquinone</keyword>
<evidence type="ECO:0000256" key="3">
    <source>
        <dbReference type="ARBA" id="ARBA00022519"/>
    </source>
</evidence>
<name>A0A368NGA0_9GAMM</name>
<evidence type="ECO:0000256" key="7">
    <source>
        <dbReference type="ARBA" id="ARBA00022692"/>
    </source>
</evidence>
<dbReference type="GO" id="GO:0005886">
    <property type="term" value="C:plasma membrane"/>
    <property type="evidence" value="ECO:0007669"/>
    <property type="project" value="UniProtKB-SubCell"/>
</dbReference>
<dbReference type="SMART" id="SM00900">
    <property type="entry name" value="FMN_bind"/>
    <property type="match status" value="1"/>
</dbReference>
<comment type="subcellular location">
    <subcellularLocation>
        <location evidence="16">Cell membrane</location>
        <topology evidence="16">Single-pass membrane protein</topology>
    </subcellularLocation>
</comment>
<dbReference type="EC" id="7.2.1.1" evidence="16 17"/>
<keyword evidence="3" id="KW-0997">Cell inner membrane</keyword>
<evidence type="ECO:0000256" key="8">
    <source>
        <dbReference type="ARBA" id="ARBA00022967"/>
    </source>
</evidence>
<dbReference type="PANTHER" id="PTHR37838">
    <property type="entry name" value="NA(+)-TRANSLOCATING NADH-QUINONE REDUCTASE SUBUNIT C"/>
    <property type="match status" value="1"/>
</dbReference>
<dbReference type="OrthoDB" id="9786835at2"/>
<dbReference type="NCBIfam" id="NF003749">
    <property type="entry name" value="PRK05346.1-5"/>
    <property type="match status" value="1"/>
</dbReference>
<keyword evidence="10 16" id="KW-0520">NAD</keyword>
<organism evidence="19 20">
    <name type="scientific">Corallincola holothuriorum</name>
    <dbReference type="NCBI Taxonomy" id="2282215"/>
    <lineage>
        <taxon>Bacteria</taxon>
        <taxon>Pseudomonadati</taxon>
        <taxon>Pseudomonadota</taxon>
        <taxon>Gammaproteobacteria</taxon>
        <taxon>Alteromonadales</taxon>
        <taxon>Psychromonadaceae</taxon>
        <taxon>Corallincola</taxon>
    </lineage>
</organism>
<comment type="cofactor">
    <cofactor evidence="16 17">
        <name>FMN</name>
        <dbReference type="ChEBI" id="CHEBI:58210"/>
    </cofactor>
</comment>
<gene>
    <name evidence="16" type="primary">nqrC</name>
    <name evidence="19" type="ORF">DU002_12275</name>
</gene>
<evidence type="ECO:0000256" key="9">
    <source>
        <dbReference type="ARBA" id="ARBA00022989"/>
    </source>
</evidence>
<keyword evidence="2 16" id="KW-1003">Cell membrane</keyword>
<sequence>MSKGNDSIGKTLFVVIALCLVCSLVVSTAAVGLKPKQEENRALDKQRNILRAAGLLTPGANVGEVFARSIEARVINLDTGEYLSDIDGNSFDQRKAAKDPTASIKLTAEDDLASIRRRANDASVYLAKNEQGEVTSVILPVHGYGLWSTMYAFVAIAPDANTIESLVYYDHGETPGLGGEIENPAWAGQWQGKKLFDDQWQPAIKIVKGGAAPGSEYQVDGLSGATLTSNGVQHTFDFWLGQKGFGPYLAKLRQGGLNNG</sequence>
<dbReference type="Pfam" id="PF04205">
    <property type="entry name" value="FMN_bind"/>
    <property type="match status" value="1"/>
</dbReference>
<comment type="caution">
    <text evidence="19">The sequence shown here is derived from an EMBL/GenBank/DDBJ whole genome shotgun (WGS) entry which is preliminary data.</text>
</comment>
<evidence type="ECO:0000256" key="10">
    <source>
        <dbReference type="ARBA" id="ARBA00023027"/>
    </source>
</evidence>
<dbReference type="HAMAP" id="MF_00427">
    <property type="entry name" value="NqrC"/>
    <property type="match status" value="1"/>
</dbReference>
<evidence type="ECO:0000313" key="19">
    <source>
        <dbReference type="EMBL" id="RCU49130.1"/>
    </source>
</evidence>
<evidence type="ECO:0000256" key="17">
    <source>
        <dbReference type="PIRNR" id="PIRNR009437"/>
    </source>
</evidence>
<keyword evidence="8 16" id="KW-1278">Translocase</keyword>
<proteinExistence type="inferred from homology"/>
<dbReference type="NCBIfam" id="TIGR01938">
    <property type="entry name" value="nqrC"/>
    <property type="match status" value="1"/>
</dbReference>
<accession>A0A368NGA0</accession>
<dbReference type="PANTHER" id="PTHR37838:SF1">
    <property type="entry name" value="NA(+)-TRANSLOCATING NADH-QUINONE REDUCTASE SUBUNIT C"/>
    <property type="match status" value="1"/>
</dbReference>
<evidence type="ECO:0000256" key="13">
    <source>
        <dbReference type="ARBA" id="ARBA00023075"/>
    </source>
</evidence>
<keyword evidence="11 16" id="KW-0915">Sodium</keyword>
<dbReference type="EMBL" id="QPID01000007">
    <property type="protein sequence ID" value="RCU49130.1"/>
    <property type="molecule type" value="Genomic_DNA"/>
</dbReference>
<keyword evidence="9 16" id="KW-1133">Transmembrane helix</keyword>
<keyword evidence="14 16" id="KW-0472">Membrane</keyword>
<evidence type="ECO:0000256" key="1">
    <source>
        <dbReference type="ARBA" id="ARBA00022448"/>
    </source>
</evidence>
<keyword evidence="5 16" id="KW-0285">Flavoprotein</keyword>
<dbReference type="InterPro" id="IPR007329">
    <property type="entry name" value="FMN-bd"/>
</dbReference>
<reference evidence="19 20" key="1">
    <citation type="submission" date="2018-07" db="EMBL/GenBank/DDBJ databases">
        <title>Corallincola holothuriorum sp. nov., a new facultative anaerobe isolated from sea cucumber Apostichopus japonicus.</title>
        <authorList>
            <person name="Xia H."/>
        </authorList>
    </citation>
    <scope>NUCLEOTIDE SEQUENCE [LARGE SCALE GENOMIC DNA]</scope>
    <source>
        <strain evidence="19 20">C4</strain>
    </source>
</reference>
<evidence type="ECO:0000256" key="16">
    <source>
        <dbReference type="HAMAP-Rule" id="MF_00427"/>
    </source>
</evidence>
<evidence type="ECO:0000256" key="12">
    <source>
        <dbReference type="ARBA" id="ARBA00023065"/>
    </source>
</evidence>
<evidence type="ECO:0000256" key="5">
    <source>
        <dbReference type="ARBA" id="ARBA00022630"/>
    </source>
</evidence>
<evidence type="ECO:0000256" key="6">
    <source>
        <dbReference type="ARBA" id="ARBA00022643"/>
    </source>
</evidence>
<dbReference type="NCBIfam" id="NF003746">
    <property type="entry name" value="PRK05346.1-1"/>
    <property type="match status" value="1"/>
</dbReference>
<comment type="caution">
    <text evidence="16">Lacks conserved residue(s) required for the propagation of feature annotation.</text>
</comment>
<keyword evidence="15 16" id="KW-0739">Sodium transport</keyword>
<keyword evidence="7 16" id="KW-0812">Transmembrane</keyword>
<dbReference type="Proteomes" id="UP000252558">
    <property type="component" value="Unassembled WGS sequence"/>
</dbReference>
<dbReference type="AlphaFoldDB" id="A0A368NGA0"/>
<evidence type="ECO:0000256" key="11">
    <source>
        <dbReference type="ARBA" id="ARBA00023053"/>
    </source>
</evidence>
<comment type="catalytic activity">
    <reaction evidence="16 17">
        <text>a ubiquinone + n Na(+)(in) + NADH + H(+) = a ubiquinol + n Na(+)(out) + NAD(+)</text>
        <dbReference type="Rhea" id="RHEA:47748"/>
        <dbReference type="Rhea" id="RHEA-COMP:9565"/>
        <dbReference type="Rhea" id="RHEA-COMP:9566"/>
        <dbReference type="ChEBI" id="CHEBI:15378"/>
        <dbReference type="ChEBI" id="CHEBI:16389"/>
        <dbReference type="ChEBI" id="CHEBI:17976"/>
        <dbReference type="ChEBI" id="CHEBI:29101"/>
        <dbReference type="ChEBI" id="CHEBI:57540"/>
        <dbReference type="ChEBI" id="CHEBI:57945"/>
        <dbReference type="EC" id="7.2.1.1"/>
    </reaction>
</comment>
<feature type="transmembrane region" description="Helical" evidence="16">
    <location>
        <begin position="12"/>
        <end position="33"/>
    </location>
</feature>
<evidence type="ECO:0000256" key="14">
    <source>
        <dbReference type="ARBA" id="ARBA00023136"/>
    </source>
</evidence>
<evidence type="ECO:0000259" key="18">
    <source>
        <dbReference type="SMART" id="SM00900"/>
    </source>
</evidence>
<dbReference type="GO" id="GO:0016655">
    <property type="term" value="F:oxidoreductase activity, acting on NAD(P)H, quinone or similar compound as acceptor"/>
    <property type="evidence" value="ECO:0007669"/>
    <property type="project" value="UniProtKB-UniRule"/>
</dbReference>
<protein>
    <recommendedName>
        <fullName evidence="16 17">Na(+)-translocating NADH-quinone reductase subunit C</fullName>
        <shortName evidence="16 17">Na(+)-NQR subunit C</shortName>
        <shortName evidence="16 17">Na(+)-translocating NQR subunit C</shortName>
        <ecNumber evidence="16 17">7.2.1.1</ecNumber>
    </recommendedName>
    <alternativeName>
        <fullName evidence="16 17">NQR complex subunit C</fullName>
    </alternativeName>
    <alternativeName>
        <fullName evidence="16 17">NQR-1 subunit C</fullName>
    </alternativeName>
</protein>
<dbReference type="GO" id="GO:0006814">
    <property type="term" value="P:sodium ion transport"/>
    <property type="evidence" value="ECO:0007669"/>
    <property type="project" value="UniProtKB-UniRule"/>
</dbReference>
<keyword evidence="1 16" id="KW-0813">Transport</keyword>
<evidence type="ECO:0000313" key="20">
    <source>
        <dbReference type="Proteomes" id="UP000252558"/>
    </source>
</evidence>
<comment type="similarity">
    <text evidence="16 17">Belongs to the NqrC family.</text>
</comment>
<keyword evidence="20" id="KW-1185">Reference proteome</keyword>
<dbReference type="InterPro" id="IPR010204">
    <property type="entry name" value="NqrC"/>
</dbReference>
<comment type="subunit">
    <text evidence="16 17">Composed of six subunits; NqrA, NqrB, NqrC, NqrD, NqrE and NqrF.</text>
</comment>
<dbReference type="GO" id="GO:0010181">
    <property type="term" value="F:FMN binding"/>
    <property type="evidence" value="ECO:0007669"/>
    <property type="project" value="UniProtKB-UniRule"/>
</dbReference>
<keyword evidence="6 16" id="KW-0288">FMN</keyword>
<feature type="domain" description="FMN-binding" evidence="18">
    <location>
        <begin position="145"/>
        <end position="243"/>
    </location>
</feature>
<evidence type="ECO:0000256" key="15">
    <source>
        <dbReference type="ARBA" id="ARBA00023201"/>
    </source>
</evidence>
<dbReference type="RefSeq" id="WP_114338690.1">
    <property type="nucleotide sequence ID" value="NZ_QPID01000007.1"/>
</dbReference>
<dbReference type="PIRSF" id="PIRSF009437">
    <property type="entry name" value="NQR-1_subunit_C"/>
    <property type="match status" value="1"/>
</dbReference>